<dbReference type="Pfam" id="PF01613">
    <property type="entry name" value="Flavin_Reduct"/>
    <property type="match status" value="1"/>
</dbReference>
<evidence type="ECO:0000259" key="3">
    <source>
        <dbReference type="SMART" id="SM00903"/>
    </source>
</evidence>
<organism evidence="4 5">
    <name type="scientific">Nocardioides flavescens</name>
    <dbReference type="NCBI Taxonomy" id="2691959"/>
    <lineage>
        <taxon>Bacteria</taxon>
        <taxon>Bacillati</taxon>
        <taxon>Actinomycetota</taxon>
        <taxon>Actinomycetes</taxon>
        <taxon>Propionibacteriales</taxon>
        <taxon>Nocardioidaceae</taxon>
        <taxon>Nocardioides</taxon>
    </lineage>
</organism>
<dbReference type="InterPro" id="IPR002563">
    <property type="entry name" value="Flavin_Rdtase-like_dom"/>
</dbReference>
<evidence type="ECO:0000313" key="5">
    <source>
        <dbReference type="Proteomes" id="UP000473325"/>
    </source>
</evidence>
<protein>
    <submittedName>
        <fullName evidence="4">Flavin reductase</fullName>
    </submittedName>
</protein>
<dbReference type="SMART" id="SM00903">
    <property type="entry name" value="Flavin_Reduct"/>
    <property type="match status" value="1"/>
</dbReference>
<dbReference type="PANTHER" id="PTHR30466">
    <property type="entry name" value="FLAVIN REDUCTASE"/>
    <property type="match status" value="1"/>
</dbReference>
<sequence length="182" mass="19396">MYDLQFRPGESIVVDADDPAAVHAARHFRDVLGRFASGVTVVTAVDDGTPVGLTCQSFSSVSLDPPLVLFVPSRASRAWPAIRRAGSFCVNFLADGQQALSNQMASRGEDKFAGVGWRPAPATGSPLLDGTLGYVDCRVQTVHEAGDHDVVIGRVLDLGTPDEGGPDHPLLFFRGQYDTTRG</sequence>
<dbReference type="InterPro" id="IPR050268">
    <property type="entry name" value="NADH-dep_flavin_reductase"/>
</dbReference>
<proteinExistence type="inferred from homology"/>
<dbReference type="InterPro" id="IPR012349">
    <property type="entry name" value="Split_barrel_FMN-bd"/>
</dbReference>
<evidence type="ECO:0000313" key="4">
    <source>
        <dbReference type="EMBL" id="MXG88677.1"/>
    </source>
</evidence>
<dbReference type="SUPFAM" id="SSF50475">
    <property type="entry name" value="FMN-binding split barrel"/>
    <property type="match status" value="1"/>
</dbReference>
<name>A0A6L7EMV6_9ACTN</name>
<keyword evidence="2" id="KW-0560">Oxidoreductase</keyword>
<dbReference type="PANTHER" id="PTHR30466:SF11">
    <property type="entry name" value="FLAVIN-DEPENDENT MONOOXYGENASE, REDUCTASE SUBUNIT HSAB"/>
    <property type="match status" value="1"/>
</dbReference>
<feature type="domain" description="Flavin reductase like" evidence="3">
    <location>
        <begin position="32"/>
        <end position="179"/>
    </location>
</feature>
<reference evidence="4 5" key="1">
    <citation type="submission" date="2019-12" db="EMBL/GenBank/DDBJ databases">
        <authorList>
            <person name="Kun Z."/>
        </authorList>
    </citation>
    <scope>NUCLEOTIDE SEQUENCE [LARGE SCALE GENOMIC DNA]</scope>
    <source>
        <strain evidence="4 5">YIM 123512</strain>
    </source>
</reference>
<keyword evidence="5" id="KW-1185">Reference proteome</keyword>
<accession>A0A6L7EMV6</accession>
<dbReference type="GO" id="GO:0042602">
    <property type="term" value="F:riboflavin reductase (NADPH) activity"/>
    <property type="evidence" value="ECO:0007669"/>
    <property type="project" value="TreeGrafter"/>
</dbReference>
<evidence type="ECO:0000256" key="2">
    <source>
        <dbReference type="ARBA" id="ARBA00023002"/>
    </source>
</evidence>
<dbReference type="Gene3D" id="2.30.110.10">
    <property type="entry name" value="Electron Transport, Fmn-binding Protein, Chain A"/>
    <property type="match status" value="1"/>
</dbReference>
<comment type="caution">
    <text evidence="4">The sequence shown here is derived from an EMBL/GenBank/DDBJ whole genome shotgun (WGS) entry which is preliminary data.</text>
</comment>
<gene>
    <name evidence="4" type="ORF">GRQ65_03840</name>
</gene>
<evidence type="ECO:0000256" key="1">
    <source>
        <dbReference type="ARBA" id="ARBA00008898"/>
    </source>
</evidence>
<dbReference type="AlphaFoldDB" id="A0A6L7EMV6"/>
<comment type="similarity">
    <text evidence="1">Belongs to the non-flavoprotein flavin reductase family.</text>
</comment>
<dbReference type="EMBL" id="WUEK01000002">
    <property type="protein sequence ID" value="MXG88677.1"/>
    <property type="molecule type" value="Genomic_DNA"/>
</dbReference>
<dbReference type="Proteomes" id="UP000473325">
    <property type="component" value="Unassembled WGS sequence"/>
</dbReference>
<dbReference type="GO" id="GO:0010181">
    <property type="term" value="F:FMN binding"/>
    <property type="evidence" value="ECO:0007669"/>
    <property type="project" value="InterPro"/>
</dbReference>